<feature type="compositionally biased region" description="Polar residues" evidence="5">
    <location>
        <begin position="374"/>
        <end position="393"/>
    </location>
</feature>
<evidence type="ECO:0000313" key="8">
    <source>
        <dbReference type="Proteomes" id="UP000286045"/>
    </source>
</evidence>
<dbReference type="GO" id="GO:0005524">
    <property type="term" value="F:ATP binding"/>
    <property type="evidence" value="ECO:0007669"/>
    <property type="project" value="InterPro"/>
</dbReference>
<dbReference type="Pfam" id="PF00069">
    <property type="entry name" value="Pkinase"/>
    <property type="match status" value="1"/>
</dbReference>
<dbReference type="PANTHER" id="PTHR24348">
    <property type="entry name" value="SERINE/THREONINE-PROTEIN KINASE UNC-51-RELATED"/>
    <property type="match status" value="1"/>
</dbReference>
<keyword evidence="8" id="KW-1185">Reference proteome</keyword>
<proteinExistence type="predicted"/>
<dbReference type="GO" id="GO:0034045">
    <property type="term" value="C:phagophore assembly site membrane"/>
    <property type="evidence" value="ECO:0007669"/>
    <property type="project" value="UniProtKB-SubCell"/>
</dbReference>
<gene>
    <name evidence="7" type="ORF">EKO27_g1125</name>
</gene>
<evidence type="ECO:0000256" key="3">
    <source>
        <dbReference type="ARBA" id="ARBA00023006"/>
    </source>
</evidence>
<dbReference type="InterPro" id="IPR000719">
    <property type="entry name" value="Prot_kinase_dom"/>
</dbReference>
<keyword evidence="2" id="KW-0813">Transport</keyword>
<dbReference type="SMART" id="SM00220">
    <property type="entry name" value="S_TKc"/>
    <property type="match status" value="1"/>
</dbReference>
<dbReference type="PROSITE" id="PS00108">
    <property type="entry name" value="PROTEIN_KINASE_ST"/>
    <property type="match status" value="1"/>
</dbReference>
<evidence type="ECO:0000259" key="6">
    <source>
        <dbReference type="PROSITE" id="PS50011"/>
    </source>
</evidence>
<comment type="caution">
    <text evidence="7">The sequence shown here is derived from an EMBL/GenBank/DDBJ whole genome shotgun (WGS) entry which is preliminary data.</text>
</comment>
<feature type="domain" description="Protein kinase" evidence="6">
    <location>
        <begin position="46"/>
        <end position="317"/>
    </location>
</feature>
<organism evidence="7 8">
    <name type="scientific">Xylaria grammica</name>
    <dbReference type="NCBI Taxonomy" id="363999"/>
    <lineage>
        <taxon>Eukaryota</taxon>
        <taxon>Fungi</taxon>
        <taxon>Dikarya</taxon>
        <taxon>Ascomycota</taxon>
        <taxon>Pezizomycotina</taxon>
        <taxon>Sordariomycetes</taxon>
        <taxon>Xylariomycetidae</taxon>
        <taxon>Xylariales</taxon>
        <taxon>Xylariaceae</taxon>
        <taxon>Xylaria</taxon>
    </lineage>
</organism>
<feature type="region of interest" description="Disordered" evidence="5">
    <location>
        <begin position="374"/>
        <end position="504"/>
    </location>
</feature>
<dbReference type="InterPro" id="IPR008271">
    <property type="entry name" value="Ser/Thr_kinase_AS"/>
</dbReference>
<name>A0A439DHS4_9PEZI</name>
<dbReference type="InterPro" id="IPR011009">
    <property type="entry name" value="Kinase-like_dom_sf"/>
</dbReference>
<accession>A0A439DHS4</accession>
<feature type="compositionally biased region" description="Polar residues" evidence="5">
    <location>
        <begin position="407"/>
        <end position="428"/>
    </location>
</feature>
<evidence type="ECO:0000256" key="1">
    <source>
        <dbReference type="ARBA" id="ARBA00004623"/>
    </source>
</evidence>
<dbReference type="STRING" id="363999.A0A439DHS4"/>
<dbReference type="PROSITE" id="PS50011">
    <property type="entry name" value="PROTEIN_KINASE_DOM"/>
    <property type="match status" value="1"/>
</dbReference>
<dbReference type="GO" id="GO:0006914">
    <property type="term" value="P:autophagy"/>
    <property type="evidence" value="ECO:0007669"/>
    <property type="project" value="UniProtKB-KW"/>
</dbReference>
<dbReference type="GO" id="GO:0004674">
    <property type="term" value="F:protein serine/threonine kinase activity"/>
    <property type="evidence" value="ECO:0007669"/>
    <property type="project" value="InterPro"/>
</dbReference>
<evidence type="ECO:0000256" key="4">
    <source>
        <dbReference type="ARBA" id="ARBA00030237"/>
    </source>
</evidence>
<comment type="subcellular location">
    <subcellularLocation>
        <location evidence="1">Preautophagosomal structure membrane</location>
        <topology evidence="1">Peripheral membrane protein</topology>
    </subcellularLocation>
</comment>
<dbReference type="EMBL" id="RYZI01000016">
    <property type="protein sequence ID" value="RWA13957.1"/>
    <property type="molecule type" value="Genomic_DNA"/>
</dbReference>
<dbReference type="GO" id="GO:0010506">
    <property type="term" value="P:regulation of autophagy"/>
    <property type="evidence" value="ECO:0007669"/>
    <property type="project" value="InterPro"/>
</dbReference>
<dbReference type="AlphaFoldDB" id="A0A439DHS4"/>
<protein>
    <recommendedName>
        <fullName evidence="4">Autophagy-related protein 1</fullName>
    </recommendedName>
</protein>
<evidence type="ECO:0000256" key="2">
    <source>
        <dbReference type="ARBA" id="ARBA00022448"/>
    </source>
</evidence>
<keyword evidence="3" id="KW-0072">Autophagy</keyword>
<reference evidence="7 8" key="1">
    <citation type="submission" date="2018-12" db="EMBL/GenBank/DDBJ databases">
        <title>Draft genome sequence of Xylaria grammica IHI A82.</title>
        <authorList>
            <person name="Buettner E."/>
            <person name="Kellner H."/>
        </authorList>
    </citation>
    <scope>NUCLEOTIDE SEQUENCE [LARGE SCALE GENOMIC DNA]</scope>
    <source>
        <strain evidence="7 8">IHI A82</strain>
    </source>
</reference>
<dbReference type="InterPro" id="IPR045269">
    <property type="entry name" value="Atg1-like"/>
</dbReference>
<evidence type="ECO:0000256" key="5">
    <source>
        <dbReference type="SAM" id="MobiDB-lite"/>
    </source>
</evidence>
<dbReference type="Gene3D" id="1.10.510.10">
    <property type="entry name" value="Transferase(Phosphotransferase) domain 1"/>
    <property type="match status" value="1"/>
</dbReference>
<dbReference type="SUPFAM" id="SSF56112">
    <property type="entry name" value="Protein kinase-like (PK-like)"/>
    <property type="match status" value="1"/>
</dbReference>
<dbReference type="Proteomes" id="UP000286045">
    <property type="component" value="Unassembled WGS sequence"/>
</dbReference>
<sequence length="650" mass="73857">MAADTNVPESVRDSRWEADFEPNPHVPYQTTNTLRSGRRLLRQEIWIRQKRLGHGGFGVVWLEKAQSADQSSTRLRAVKELRVSQKDSRRRECIRELQALVKFSQQKFVGSFVEFYSWYESNDALFIAMEYCQHGDLRQFVKDHGAIIEIDVQKITDQVLQGLMFMHENNFAHRDLKPANILIQHRPPENEWKIKVGDMGLSKRIDIEATSTAVRGTPGFIAPERIPGIGPTPSATDPFPCDMWCLGEITFFLLTSEKTFDSPMQLQGYYNGTKSFPEERLHTAVISQQAIDFIKALMAVQPSQRLSAFQADYHSWMRDTDGTTGPQRNGLPNFSRLFASRSRDPTLGEIHENLADPSLDELTTRGIIVSNPSRHATDTLSVPSGSWDTSTVHLPSRSLEKPFPEPSDSNQGTITLPLNRRNPGQQHANGIYEQPLESQQAPSRIGDDLKPAHRRRRKPVPNVEESVPDRLVRSKSNPESLVNRPDRRPPGPAPYRPGYNSGQYDSLQASHRRRFVDAYDEDEYGLRDNAGSSGAAKRVMDFFRQASYTPKRVEGMLDMEYRNLVEPLAPIESDGPDDKGEWNLIDKHAPLRFDDLDDLKQTDSLSSMLEFLATSEESDLNEKGKELRDKLGEKAIRAIRRLLVTPMPYF</sequence>
<evidence type="ECO:0000313" key="7">
    <source>
        <dbReference type="EMBL" id="RWA13957.1"/>
    </source>
</evidence>